<keyword evidence="4 10" id="KW-0812">Transmembrane</keyword>
<evidence type="ECO:0000256" key="4">
    <source>
        <dbReference type="ARBA" id="ARBA00022692"/>
    </source>
</evidence>
<accession>A0A3S3S4G7</accession>
<evidence type="ECO:0000256" key="10">
    <source>
        <dbReference type="SAM" id="Phobius"/>
    </source>
</evidence>
<reference evidence="12 13" key="1">
    <citation type="journal article" date="2018" name="Gigascience">
        <title>Genomes of trombidid mites reveal novel predicted allergens and laterally-transferred genes associated with secondary metabolism.</title>
        <authorList>
            <person name="Dong X."/>
            <person name="Chaisiri K."/>
            <person name="Xia D."/>
            <person name="Armstrong S.D."/>
            <person name="Fang Y."/>
            <person name="Donnelly M.J."/>
            <person name="Kadowaki T."/>
            <person name="McGarry J.W."/>
            <person name="Darby A.C."/>
            <person name="Makepeace B.L."/>
        </authorList>
    </citation>
    <scope>NUCLEOTIDE SEQUENCE [LARGE SCALE GENOMIC DNA]</scope>
    <source>
        <strain evidence="12">UoL-WK</strain>
    </source>
</reference>
<evidence type="ECO:0000256" key="1">
    <source>
        <dbReference type="ARBA" id="ARBA00004651"/>
    </source>
</evidence>
<dbReference type="PANTHER" id="PTHR46925:SF2">
    <property type="entry name" value="G-PROTEIN COUPLED RECEPTOR TKR-1-RELATED"/>
    <property type="match status" value="1"/>
</dbReference>
<dbReference type="PROSITE" id="PS50262">
    <property type="entry name" value="G_PROTEIN_RECEP_F1_2"/>
    <property type="match status" value="1"/>
</dbReference>
<dbReference type="SUPFAM" id="SSF81321">
    <property type="entry name" value="Family A G protein-coupled receptor-like"/>
    <property type="match status" value="1"/>
</dbReference>
<comment type="caution">
    <text evidence="12">The sequence shown here is derived from an EMBL/GenBank/DDBJ whole genome shotgun (WGS) entry which is preliminary data.</text>
</comment>
<dbReference type="Pfam" id="PF00001">
    <property type="entry name" value="7tm_1"/>
    <property type="match status" value="1"/>
</dbReference>
<dbReference type="InterPro" id="IPR017452">
    <property type="entry name" value="GPCR_Rhodpsn_7TM"/>
</dbReference>
<feature type="transmembrane region" description="Helical" evidence="10">
    <location>
        <begin position="61"/>
        <end position="81"/>
    </location>
</feature>
<dbReference type="Gene3D" id="1.20.1070.10">
    <property type="entry name" value="Rhodopsin 7-helix transmembrane proteins"/>
    <property type="match status" value="1"/>
</dbReference>
<keyword evidence="13" id="KW-1185">Reference proteome</keyword>
<dbReference type="Proteomes" id="UP000285301">
    <property type="component" value="Unassembled WGS sequence"/>
</dbReference>
<keyword evidence="7 10" id="KW-0472">Membrane</keyword>
<dbReference type="GO" id="GO:0004995">
    <property type="term" value="F:tachykinin receptor activity"/>
    <property type="evidence" value="ECO:0007669"/>
    <property type="project" value="InterPro"/>
</dbReference>
<evidence type="ECO:0000256" key="3">
    <source>
        <dbReference type="ARBA" id="ARBA00022475"/>
    </source>
</evidence>
<comment type="similarity">
    <text evidence="2">Belongs to the G-protein coupled receptor 1 family.</text>
</comment>
<evidence type="ECO:0000259" key="11">
    <source>
        <dbReference type="PROSITE" id="PS50262"/>
    </source>
</evidence>
<evidence type="ECO:0000256" key="9">
    <source>
        <dbReference type="ARBA" id="ARBA00023224"/>
    </source>
</evidence>
<organism evidence="12 13">
    <name type="scientific">Dinothrombium tinctorium</name>
    <dbReference type="NCBI Taxonomy" id="1965070"/>
    <lineage>
        <taxon>Eukaryota</taxon>
        <taxon>Metazoa</taxon>
        <taxon>Ecdysozoa</taxon>
        <taxon>Arthropoda</taxon>
        <taxon>Chelicerata</taxon>
        <taxon>Arachnida</taxon>
        <taxon>Acari</taxon>
        <taxon>Acariformes</taxon>
        <taxon>Trombidiformes</taxon>
        <taxon>Prostigmata</taxon>
        <taxon>Anystina</taxon>
        <taxon>Parasitengona</taxon>
        <taxon>Trombidioidea</taxon>
        <taxon>Trombidiidae</taxon>
        <taxon>Dinothrombium</taxon>
    </lineage>
</organism>
<keyword evidence="9" id="KW-0807">Transducer</keyword>
<dbReference type="OrthoDB" id="5981855at2759"/>
<dbReference type="PANTHER" id="PTHR46925">
    <property type="entry name" value="G-PROTEIN COUPLED RECEPTOR TKR-1-RELATED"/>
    <property type="match status" value="1"/>
</dbReference>
<evidence type="ECO:0000256" key="8">
    <source>
        <dbReference type="ARBA" id="ARBA00023170"/>
    </source>
</evidence>
<dbReference type="GO" id="GO:0005886">
    <property type="term" value="C:plasma membrane"/>
    <property type="evidence" value="ECO:0007669"/>
    <property type="project" value="UniProtKB-SubCell"/>
</dbReference>
<evidence type="ECO:0000313" key="13">
    <source>
        <dbReference type="Proteomes" id="UP000285301"/>
    </source>
</evidence>
<evidence type="ECO:0000256" key="2">
    <source>
        <dbReference type="ARBA" id="ARBA00010663"/>
    </source>
</evidence>
<dbReference type="InterPro" id="IPR001681">
    <property type="entry name" value="Neurokn_rcpt"/>
</dbReference>
<keyword evidence="6" id="KW-0297">G-protein coupled receptor</keyword>
<keyword evidence="5 10" id="KW-1133">Transmembrane helix</keyword>
<dbReference type="PRINTS" id="PR00237">
    <property type="entry name" value="GPCRRHODOPSN"/>
</dbReference>
<protein>
    <submittedName>
        <fullName evidence="12">Tachykinin-like peptides receptor 86C</fullName>
    </submittedName>
</protein>
<comment type="subcellular location">
    <subcellularLocation>
        <location evidence="1">Cell membrane</location>
        <topology evidence="1">Multi-pass membrane protein</topology>
    </subcellularLocation>
</comment>
<dbReference type="EMBL" id="NCKU01002170">
    <property type="protein sequence ID" value="RWS10242.1"/>
    <property type="molecule type" value="Genomic_DNA"/>
</dbReference>
<evidence type="ECO:0000313" key="12">
    <source>
        <dbReference type="EMBL" id="RWS10242.1"/>
    </source>
</evidence>
<feature type="transmembrane region" description="Helical" evidence="10">
    <location>
        <begin position="101"/>
        <end position="119"/>
    </location>
</feature>
<dbReference type="STRING" id="1965070.A0A3S3S4G7"/>
<name>A0A3S3S4G7_9ACAR</name>
<gene>
    <name evidence="12" type="ORF">B4U79_00020</name>
</gene>
<keyword evidence="8 12" id="KW-0675">Receptor</keyword>
<dbReference type="AlphaFoldDB" id="A0A3S3S4G7"/>
<feature type="transmembrane region" description="Helical" evidence="10">
    <location>
        <begin position="24"/>
        <end position="49"/>
    </location>
</feature>
<dbReference type="InterPro" id="IPR000276">
    <property type="entry name" value="GPCR_Rhodpsn"/>
</dbReference>
<proteinExistence type="inferred from homology"/>
<evidence type="ECO:0000256" key="5">
    <source>
        <dbReference type="ARBA" id="ARBA00022989"/>
    </source>
</evidence>
<keyword evidence="3" id="KW-1003">Cell membrane</keyword>
<feature type="domain" description="G-protein coupled receptors family 1 profile" evidence="11">
    <location>
        <begin position="40"/>
        <end position="125"/>
    </location>
</feature>
<evidence type="ECO:0000256" key="7">
    <source>
        <dbReference type="ARBA" id="ARBA00023136"/>
    </source>
</evidence>
<sequence>MSNITHTTKLKDDRPFVPSSLVQFIWSAVFLFMVACAIIGNLIVIWIILAHRKMRTKTNVFLLNLAITDLMMATINAMFNFVYMLKSNWIFGDTYCRVNNFAANLTVASSVFTIMVTSIDRIRIF</sequence>
<evidence type="ECO:0000256" key="6">
    <source>
        <dbReference type="ARBA" id="ARBA00023040"/>
    </source>
</evidence>